<proteinExistence type="predicted"/>
<accession>A0A0D3KJW3</accession>
<evidence type="ECO:0000256" key="1">
    <source>
        <dbReference type="SAM" id="MobiDB-lite"/>
    </source>
</evidence>
<dbReference type="AlphaFoldDB" id="A0A0D3KJW3"/>
<dbReference type="RefSeq" id="XP_005788477.1">
    <property type="nucleotide sequence ID" value="XM_005788420.1"/>
</dbReference>
<reference evidence="2" key="2">
    <citation type="submission" date="2024-10" db="UniProtKB">
        <authorList>
            <consortium name="EnsemblProtists"/>
        </authorList>
    </citation>
    <scope>IDENTIFICATION</scope>
</reference>
<name>A0A0D3KJW3_EMIH1</name>
<protein>
    <submittedName>
        <fullName evidence="2">Uncharacterized protein</fullName>
    </submittedName>
</protein>
<feature type="region of interest" description="Disordered" evidence="1">
    <location>
        <begin position="1"/>
        <end position="47"/>
    </location>
</feature>
<dbReference type="GeneID" id="17281319"/>
<dbReference type="EnsemblProtists" id="EOD36048">
    <property type="protein sequence ID" value="EOD36048"/>
    <property type="gene ID" value="EMIHUDRAFT_440748"/>
</dbReference>
<dbReference type="HOGENOM" id="CLU_1922607_0_0_1"/>
<keyword evidence="3" id="KW-1185">Reference proteome</keyword>
<dbReference type="PaxDb" id="2903-EOD36048"/>
<feature type="compositionally biased region" description="Pro residues" evidence="1">
    <location>
        <begin position="1"/>
        <end position="13"/>
    </location>
</feature>
<dbReference type="KEGG" id="ehx:EMIHUDRAFT_440748"/>
<sequence>MDAPDPLAPPPSTPDTRSEPAERRRRSCGRWRPHTASSAVETAPRAAARCATTAVARLVAMDAPDPLAPPPSTPDTRSEPAERRRRSCGRRRPSPRPRRRPVDKHVRTAIEKKETEGGASGARGRSGRGSGR</sequence>
<feature type="compositionally biased region" description="Basic residues" evidence="1">
    <location>
        <begin position="23"/>
        <end position="33"/>
    </location>
</feature>
<feature type="region of interest" description="Disordered" evidence="1">
    <location>
        <begin position="61"/>
        <end position="132"/>
    </location>
</feature>
<organism evidence="2 3">
    <name type="scientific">Emiliania huxleyi (strain CCMP1516)</name>
    <dbReference type="NCBI Taxonomy" id="280463"/>
    <lineage>
        <taxon>Eukaryota</taxon>
        <taxon>Haptista</taxon>
        <taxon>Haptophyta</taxon>
        <taxon>Prymnesiophyceae</taxon>
        <taxon>Isochrysidales</taxon>
        <taxon>Noelaerhabdaceae</taxon>
        <taxon>Emiliania</taxon>
    </lineage>
</organism>
<feature type="compositionally biased region" description="Basic and acidic residues" evidence="1">
    <location>
        <begin position="103"/>
        <end position="116"/>
    </location>
</feature>
<reference evidence="3" key="1">
    <citation type="journal article" date="2013" name="Nature">
        <title>Pan genome of the phytoplankton Emiliania underpins its global distribution.</title>
        <authorList>
            <person name="Read B.A."/>
            <person name="Kegel J."/>
            <person name="Klute M.J."/>
            <person name="Kuo A."/>
            <person name="Lefebvre S.C."/>
            <person name="Maumus F."/>
            <person name="Mayer C."/>
            <person name="Miller J."/>
            <person name="Monier A."/>
            <person name="Salamov A."/>
            <person name="Young J."/>
            <person name="Aguilar M."/>
            <person name="Claverie J.M."/>
            <person name="Frickenhaus S."/>
            <person name="Gonzalez K."/>
            <person name="Herman E.K."/>
            <person name="Lin Y.C."/>
            <person name="Napier J."/>
            <person name="Ogata H."/>
            <person name="Sarno A.F."/>
            <person name="Shmutz J."/>
            <person name="Schroeder D."/>
            <person name="de Vargas C."/>
            <person name="Verret F."/>
            <person name="von Dassow P."/>
            <person name="Valentin K."/>
            <person name="Van de Peer Y."/>
            <person name="Wheeler G."/>
            <person name="Dacks J.B."/>
            <person name="Delwiche C.F."/>
            <person name="Dyhrman S.T."/>
            <person name="Glockner G."/>
            <person name="John U."/>
            <person name="Richards T."/>
            <person name="Worden A.Z."/>
            <person name="Zhang X."/>
            <person name="Grigoriev I.V."/>
            <person name="Allen A.E."/>
            <person name="Bidle K."/>
            <person name="Borodovsky M."/>
            <person name="Bowler C."/>
            <person name="Brownlee C."/>
            <person name="Cock J.M."/>
            <person name="Elias M."/>
            <person name="Gladyshev V.N."/>
            <person name="Groth M."/>
            <person name="Guda C."/>
            <person name="Hadaegh A."/>
            <person name="Iglesias-Rodriguez M.D."/>
            <person name="Jenkins J."/>
            <person name="Jones B.M."/>
            <person name="Lawson T."/>
            <person name="Leese F."/>
            <person name="Lindquist E."/>
            <person name="Lobanov A."/>
            <person name="Lomsadze A."/>
            <person name="Malik S.B."/>
            <person name="Marsh M.E."/>
            <person name="Mackinder L."/>
            <person name="Mock T."/>
            <person name="Mueller-Roeber B."/>
            <person name="Pagarete A."/>
            <person name="Parker M."/>
            <person name="Probert I."/>
            <person name="Quesneville H."/>
            <person name="Raines C."/>
            <person name="Rensing S.A."/>
            <person name="Riano-Pachon D.M."/>
            <person name="Richier S."/>
            <person name="Rokitta S."/>
            <person name="Shiraiwa Y."/>
            <person name="Soanes D.M."/>
            <person name="van der Giezen M."/>
            <person name="Wahlund T.M."/>
            <person name="Williams B."/>
            <person name="Wilson W."/>
            <person name="Wolfe G."/>
            <person name="Wurch L.L."/>
        </authorList>
    </citation>
    <scope>NUCLEOTIDE SEQUENCE</scope>
</reference>
<dbReference type="Proteomes" id="UP000013827">
    <property type="component" value="Unassembled WGS sequence"/>
</dbReference>
<evidence type="ECO:0000313" key="2">
    <source>
        <dbReference type="EnsemblProtists" id="EOD36048"/>
    </source>
</evidence>
<feature type="compositionally biased region" description="Basic residues" evidence="1">
    <location>
        <begin position="83"/>
        <end position="102"/>
    </location>
</feature>
<evidence type="ECO:0000313" key="3">
    <source>
        <dbReference type="Proteomes" id="UP000013827"/>
    </source>
</evidence>